<keyword evidence="2" id="KW-0812">Transmembrane</keyword>
<feature type="region of interest" description="Disordered" evidence="1">
    <location>
        <begin position="1"/>
        <end position="74"/>
    </location>
</feature>
<feature type="transmembrane region" description="Helical" evidence="2">
    <location>
        <begin position="114"/>
        <end position="147"/>
    </location>
</feature>
<gene>
    <name evidence="3" type="ORF">Trichorick_00281</name>
</gene>
<protein>
    <submittedName>
        <fullName evidence="3">Uncharacterized protein</fullName>
    </submittedName>
</protein>
<feature type="compositionally biased region" description="Polar residues" evidence="1">
    <location>
        <begin position="13"/>
        <end position="28"/>
    </location>
</feature>
<accession>A0ABZ0UQT1</accession>
<keyword evidence="4" id="KW-1185">Reference proteome</keyword>
<evidence type="ECO:0000256" key="2">
    <source>
        <dbReference type="SAM" id="Phobius"/>
    </source>
</evidence>
<evidence type="ECO:0000256" key="1">
    <source>
        <dbReference type="SAM" id="MobiDB-lite"/>
    </source>
</evidence>
<feature type="compositionally biased region" description="Basic and acidic residues" evidence="1">
    <location>
        <begin position="30"/>
        <end position="42"/>
    </location>
</feature>
<keyword evidence="2" id="KW-1133">Transmembrane helix</keyword>
<reference evidence="3 4" key="1">
    <citation type="submission" date="2022-10" db="EMBL/GenBank/DDBJ databases">
        <title>Host association and intracellularity evolved multiple times independently in the Rickettsiales.</title>
        <authorList>
            <person name="Castelli M."/>
            <person name="Nardi T."/>
            <person name="Gammuto L."/>
            <person name="Bellinzona G."/>
            <person name="Sabaneyeva E."/>
            <person name="Potekhin A."/>
            <person name="Serra V."/>
            <person name="Petroni G."/>
            <person name="Sassera D."/>
        </authorList>
    </citation>
    <scope>NUCLEOTIDE SEQUENCE [LARGE SCALE GENOMIC DNA]</scope>
    <source>
        <strain evidence="3 4">Kr 154-4</strain>
    </source>
</reference>
<dbReference type="EMBL" id="CP112932">
    <property type="protein sequence ID" value="WPY00407.1"/>
    <property type="molecule type" value="Genomic_DNA"/>
</dbReference>
<evidence type="ECO:0000313" key="4">
    <source>
        <dbReference type="Proteomes" id="UP001326613"/>
    </source>
</evidence>
<organism evidence="3 4">
    <name type="scientific">Candidatus Trichorickettsia mobilis</name>
    <dbReference type="NCBI Taxonomy" id="1346319"/>
    <lineage>
        <taxon>Bacteria</taxon>
        <taxon>Pseudomonadati</taxon>
        <taxon>Pseudomonadota</taxon>
        <taxon>Alphaproteobacteria</taxon>
        <taxon>Rickettsiales</taxon>
        <taxon>Rickettsiaceae</taxon>
        <taxon>Rickettsieae</taxon>
        <taxon>Candidatus Trichorickettsia</taxon>
    </lineage>
</organism>
<dbReference type="RefSeq" id="WP_323738480.1">
    <property type="nucleotide sequence ID" value="NZ_CP112932.1"/>
</dbReference>
<proteinExistence type="predicted"/>
<evidence type="ECO:0000313" key="3">
    <source>
        <dbReference type="EMBL" id="WPY00407.1"/>
    </source>
</evidence>
<keyword evidence="2" id="KW-0472">Membrane</keyword>
<feature type="compositionally biased region" description="Basic and acidic residues" evidence="1">
    <location>
        <begin position="1"/>
        <end position="12"/>
    </location>
</feature>
<name>A0ABZ0UQT1_9RICK</name>
<feature type="compositionally biased region" description="Basic and acidic residues" evidence="1">
    <location>
        <begin position="59"/>
        <end position="74"/>
    </location>
</feature>
<feature type="compositionally biased region" description="Polar residues" evidence="1">
    <location>
        <begin position="45"/>
        <end position="58"/>
    </location>
</feature>
<sequence length="213" mass="23491">MDKDDTIDKFNEQNESIKQATNEKNITSAEFKKPNIDFDHPKNRFSFSQKESGSSPLTEKQETKESEAEKPKSAWQRFKDGVSNIFNKVKSAIIDPIINSKVFKVLTSNTVGRVAAIGIGAAFVVLASPLAAAGLVAAGVGVGIGIVKDTVQARTTRKLDNEHQLLIQNRNNIAAQEQIFKIDPKLKVVLENELYTPTKSGKKSETERYVEGK</sequence>
<dbReference type="Proteomes" id="UP001326613">
    <property type="component" value="Chromosome"/>
</dbReference>